<dbReference type="InterPro" id="IPR036388">
    <property type="entry name" value="WH-like_DNA-bd_sf"/>
</dbReference>
<comment type="caution">
    <text evidence="7">The sequence shown here is derived from an EMBL/GenBank/DDBJ whole genome shotgun (WGS) entry which is preliminary data.</text>
</comment>
<reference evidence="7 8" key="1">
    <citation type="submission" date="2024-04" db="EMBL/GenBank/DDBJ databases">
        <title>Flavobacterium sp. DGU11 16S ribosomal RNA gene Genome sequencing and assembly.</title>
        <authorList>
            <person name="Park S."/>
        </authorList>
    </citation>
    <scope>NUCLEOTIDE SEQUENCE [LARGE SCALE GENOMIC DNA]</scope>
    <source>
        <strain evidence="7 8">DGU11</strain>
    </source>
</reference>
<dbReference type="InterPro" id="IPR013249">
    <property type="entry name" value="RNA_pol_sigma70_r4_t2"/>
</dbReference>
<dbReference type="InterPro" id="IPR013325">
    <property type="entry name" value="RNA_pol_sigma_r2"/>
</dbReference>
<dbReference type="InterPro" id="IPR014284">
    <property type="entry name" value="RNA_pol_sigma-70_dom"/>
</dbReference>
<dbReference type="RefSeq" id="WP_341696717.1">
    <property type="nucleotide sequence ID" value="NZ_JBBYHR010000004.1"/>
</dbReference>
<dbReference type="NCBIfam" id="TIGR02937">
    <property type="entry name" value="sigma70-ECF"/>
    <property type="match status" value="1"/>
</dbReference>
<keyword evidence="8" id="KW-1185">Reference proteome</keyword>
<dbReference type="InterPro" id="IPR013324">
    <property type="entry name" value="RNA_pol_sigma_r3/r4-like"/>
</dbReference>
<gene>
    <name evidence="7" type="ORF">AAEO56_09025</name>
</gene>
<feature type="domain" description="RNA polymerase sigma-70 region 2" evidence="5">
    <location>
        <begin position="14"/>
        <end position="77"/>
    </location>
</feature>
<evidence type="ECO:0000313" key="7">
    <source>
        <dbReference type="EMBL" id="MEL1244400.1"/>
    </source>
</evidence>
<evidence type="ECO:0000259" key="5">
    <source>
        <dbReference type="Pfam" id="PF04542"/>
    </source>
</evidence>
<evidence type="ECO:0000313" key="8">
    <source>
        <dbReference type="Proteomes" id="UP001464555"/>
    </source>
</evidence>
<dbReference type="SUPFAM" id="SSF88659">
    <property type="entry name" value="Sigma3 and sigma4 domains of RNA polymerase sigma factors"/>
    <property type="match status" value="1"/>
</dbReference>
<dbReference type="Pfam" id="PF04542">
    <property type="entry name" value="Sigma70_r2"/>
    <property type="match status" value="1"/>
</dbReference>
<evidence type="ECO:0000256" key="1">
    <source>
        <dbReference type="ARBA" id="ARBA00010641"/>
    </source>
</evidence>
<organism evidence="7 8">
    <name type="scientific">Flavobacterium arundinis</name>
    <dbReference type="NCBI Taxonomy" id="3139143"/>
    <lineage>
        <taxon>Bacteria</taxon>
        <taxon>Pseudomonadati</taxon>
        <taxon>Bacteroidota</taxon>
        <taxon>Flavobacteriia</taxon>
        <taxon>Flavobacteriales</taxon>
        <taxon>Flavobacteriaceae</taxon>
        <taxon>Flavobacterium</taxon>
    </lineage>
</organism>
<dbReference type="EMBL" id="JBBYHR010000004">
    <property type="protein sequence ID" value="MEL1244400.1"/>
    <property type="molecule type" value="Genomic_DNA"/>
</dbReference>
<dbReference type="PANTHER" id="PTHR43133">
    <property type="entry name" value="RNA POLYMERASE ECF-TYPE SIGMA FACTO"/>
    <property type="match status" value="1"/>
</dbReference>
<dbReference type="Pfam" id="PF08281">
    <property type="entry name" value="Sigma70_r4_2"/>
    <property type="match status" value="1"/>
</dbReference>
<dbReference type="CDD" id="cd06171">
    <property type="entry name" value="Sigma70_r4"/>
    <property type="match status" value="1"/>
</dbReference>
<evidence type="ECO:0000256" key="4">
    <source>
        <dbReference type="ARBA" id="ARBA00023163"/>
    </source>
</evidence>
<dbReference type="InterPro" id="IPR007627">
    <property type="entry name" value="RNA_pol_sigma70_r2"/>
</dbReference>
<dbReference type="Gene3D" id="1.10.10.10">
    <property type="entry name" value="Winged helix-like DNA-binding domain superfamily/Winged helix DNA-binding domain"/>
    <property type="match status" value="1"/>
</dbReference>
<accession>A0ABU9HW58</accession>
<evidence type="ECO:0000256" key="2">
    <source>
        <dbReference type="ARBA" id="ARBA00023015"/>
    </source>
</evidence>
<keyword evidence="2" id="KW-0805">Transcription regulation</keyword>
<dbReference type="InterPro" id="IPR039425">
    <property type="entry name" value="RNA_pol_sigma-70-like"/>
</dbReference>
<dbReference type="Proteomes" id="UP001464555">
    <property type="component" value="Unassembled WGS sequence"/>
</dbReference>
<dbReference type="PANTHER" id="PTHR43133:SF46">
    <property type="entry name" value="RNA POLYMERASE SIGMA-70 FACTOR ECF SUBFAMILY"/>
    <property type="match status" value="1"/>
</dbReference>
<keyword evidence="4" id="KW-0804">Transcription</keyword>
<feature type="domain" description="RNA polymerase sigma factor 70 region 4 type 2" evidence="6">
    <location>
        <begin position="119"/>
        <end position="167"/>
    </location>
</feature>
<comment type="similarity">
    <text evidence="1">Belongs to the sigma-70 factor family. ECF subfamily.</text>
</comment>
<protein>
    <submittedName>
        <fullName evidence="7">RNA polymerase sigma factor</fullName>
    </submittedName>
</protein>
<dbReference type="Gene3D" id="1.10.1740.10">
    <property type="match status" value="1"/>
</dbReference>
<sequence length="182" mass="21382">MSDTQDNFRKVYFEHRILVYNLALHYVLNIEDAEEITQDVFVKVHESFTTFKNESSLKTWIYRITINQSLDFIKRRDSKKRFFIFGRKSTSEKEYLNQSTFEHPGIALEDKEKSKLLFSIIDLLPETQKTAFLLSKLEGLGNQEIATIMETSVGAVESLLVRAKRTLQEKLEGKFEGYRRKK</sequence>
<name>A0ABU9HW58_9FLAO</name>
<evidence type="ECO:0000259" key="6">
    <source>
        <dbReference type="Pfam" id="PF08281"/>
    </source>
</evidence>
<dbReference type="SUPFAM" id="SSF88946">
    <property type="entry name" value="Sigma2 domain of RNA polymerase sigma factors"/>
    <property type="match status" value="1"/>
</dbReference>
<proteinExistence type="inferred from homology"/>
<keyword evidence="3" id="KW-0731">Sigma factor</keyword>
<evidence type="ECO:0000256" key="3">
    <source>
        <dbReference type="ARBA" id="ARBA00023082"/>
    </source>
</evidence>